<dbReference type="SMART" id="SM00112">
    <property type="entry name" value="CA"/>
    <property type="match status" value="1"/>
</dbReference>
<keyword evidence="2" id="KW-0964">Secreted</keyword>
<dbReference type="GO" id="GO:0005509">
    <property type="term" value="F:calcium ion binding"/>
    <property type="evidence" value="ECO:0007669"/>
    <property type="project" value="InterPro"/>
</dbReference>
<keyword evidence="3" id="KW-0732">Signal</keyword>
<accession>A0A1I1MH35</accession>
<reference evidence="5 6" key="1">
    <citation type="submission" date="2016-10" db="EMBL/GenBank/DDBJ databases">
        <authorList>
            <person name="de Groot N.N."/>
        </authorList>
    </citation>
    <scope>NUCLEOTIDE SEQUENCE [LARGE SCALE GENOMIC DNA]</scope>
    <source>
        <strain evidence="5 6">DSM 29619</strain>
    </source>
</reference>
<dbReference type="OrthoDB" id="9773411at2"/>
<dbReference type="SUPFAM" id="SSF117074">
    <property type="entry name" value="Hypothetical protein PA1324"/>
    <property type="match status" value="1"/>
</dbReference>
<dbReference type="GO" id="GO:0016020">
    <property type="term" value="C:membrane"/>
    <property type="evidence" value="ECO:0007669"/>
    <property type="project" value="InterPro"/>
</dbReference>
<dbReference type="SUPFAM" id="SSF49313">
    <property type="entry name" value="Cadherin-like"/>
    <property type="match status" value="1"/>
</dbReference>
<dbReference type="RefSeq" id="WP_093447771.1">
    <property type="nucleotide sequence ID" value="NZ_FNZG01000001.1"/>
</dbReference>
<dbReference type="AlphaFoldDB" id="A0A1I1MH35"/>
<evidence type="ECO:0000313" key="6">
    <source>
        <dbReference type="Proteomes" id="UP000231644"/>
    </source>
</evidence>
<feature type="domain" description="Cadherin" evidence="4">
    <location>
        <begin position="192"/>
        <end position="279"/>
    </location>
</feature>
<dbReference type="InterPro" id="IPR013783">
    <property type="entry name" value="Ig-like_fold"/>
</dbReference>
<evidence type="ECO:0000256" key="1">
    <source>
        <dbReference type="ARBA" id="ARBA00004613"/>
    </source>
</evidence>
<dbReference type="Gene3D" id="2.60.40.10">
    <property type="entry name" value="Immunoglobulins"/>
    <property type="match status" value="1"/>
</dbReference>
<dbReference type="InterPro" id="IPR015919">
    <property type="entry name" value="Cadherin-like_sf"/>
</dbReference>
<dbReference type="Gene3D" id="2.60.40.60">
    <property type="entry name" value="Cadherins"/>
    <property type="match status" value="1"/>
</dbReference>
<dbReference type="Gene3D" id="2.60.120.260">
    <property type="entry name" value="Galactose-binding domain-like"/>
    <property type="match status" value="1"/>
</dbReference>
<evidence type="ECO:0000313" key="5">
    <source>
        <dbReference type="EMBL" id="SFC84122.1"/>
    </source>
</evidence>
<dbReference type="PROSITE" id="PS50268">
    <property type="entry name" value="CADHERIN_2"/>
    <property type="match status" value="1"/>
</dbReference>
<dbReference type="InterPro" id="IPR051417">
    <property type="entry name" value="SDr/BOS_complex"/>
</dbReference>
<dbReference type="STRING" id="517719.SAMN05421762_2395"/>
<dbReference type="Proteomes" id="UP000231644">
    <property type="component" value="Unassembled WGS sequence"/>
</dbReference>
<evidence type="ECO:0000256" key="2">
    <source>
        <dbReference type="ARBA" id="ARBA00022525"/>
    </source>
</evidence>
<evidence type="ECO:0000256" key="3">
    <source>
        <dbReference type="ARBA" id="ARBA00022729"/>
    </source>
</evidence>
<keyword evidence="6" id="KW-1185">Reference proteome</keyword>
<organism evidence="5 6">
    <name type="scientific">Pseudooceanicola nitratireducens</name>
    <dbReference type="NCBI Taxonomy" id="517719"/>
    <lineage>
        <taxon>Bacteria</taxon>
        <taxon>Pseudomonadati</taxon>
        <taxon>Pseudomonadota</taxon>
        <taxon>Alphaproteobacteria</taxon>
        <taxon>Rhodobacterales</taxon>
        <taxon>Paracoccaceae</taxon>
        <taxon>Pseudooceanicola</taxon>
    </lineage>
</organism>
<sequence>MTYSYSKYSYKSSYSYTKSYEWTAYTESDFLGPNTGSSISCGDTFTMPGGATVCMSTYDNDGYLSGDAKCNENATDSYGQKAYVDGQREGGQMYAECYHVLKGSDGRTYYLIEIEVEGYDAPGAGDDFFTFYGAVPPKGVELTVVNTCNVKGCMIDYRCLGAGEKAPENTPPEFTNDPKYGKICIDENTAFVIDLNANDADGDTLTYEIIGGKDADKFQIDASTGELTFKEAPDYENPTDYGQDNVYDVQVRVTDGKGGEDTTCLSICVEDVQEGQPKCIVIEAEDMCAWGFSKAWGCNASGGKLMKLGCAGGEGVLWTKFTGEAGTYDLKLFVQDENDGQSKIYIKVNGEVVKTLVLDNDNNGAGSNNGYFSEIVLDDIELKPCDTLSIWADGNCGEYVRIDKIELCKDDAPLGSIGDRVWFDADKDGVQDAGEDGVAGVTVNLLDAGGNVIATQATDANGNYLFENLEAGDYKVDFDLPAGTFGFTTQDVGDDALDSDADASGQTATITLAAGENNLTVDAGIIDLNTAPEPVADEAMTCADQVKTVDVLANDFDFDGDTLIITKVDGQAISEGQTITTSAGTLVTLTGGELVIDGEAAYAALDIGEKDVEVISYTVADGNGGTATTDLTMTFCGDANTLESFCASLPETMDYQIVSDQTFPLDPSSFEIKISNSGDTRLDGVIFENAYCLSFYEEVAEGDNYTDAPMNSGTVLCSTDADVASVFNPNQISVFNGNTAAENMDLINWILNQNFEGNGYSGWEVQRAIWELTDDRDLGYMDNVEDMGEDVNVQEILNLASAHEGYVPSMGGNIGLIVDPGDANELNLQPFIVSVNIEQYDCLC</sequence>
<dbReference type="CDD" id="cd11304">
    <property type="entry name" value="Cadherin_repeat"/>
    <property type="match status" value="1"/>
</dbReference>
<dbReference type="InterPro" id="IPR002126">
    <property type="entry name" value="Cadherin-like_dom"/>
</dbReference>
<dbReference type="Pfam" id="PF17963">
    <property type="entry name" value="Big_9"/>
    <property type="match status" value="1"/>
</dbReference>
<proteinExistence type="predicted"/>
<gene>
    <name evidence="5" type="ORF">SAMN05421762_2395</name>
</gene>
<dbReference type="EMBL" id="FOLX01000001">
    <property type="protein sequence ID" value="SFC84122.1"/>
    <property type="molecule type" value="Genomic_DNA"/>
</dbReference>
<dbReference type="PANTHER" id="PTHR23303">
    <property type="entry name" value="CARBOXYPEPTIDASE REGULATORY REGION-CONTAINING"/>
    <property type="match status" value="1"/>
</dbReference>
<protein>
    <submittedName>
        <fullName evidence="5">Cadherin domain-containing protein</fullName>
    </submittedName>
</protein>
<dbReference type="Pfam" id="PF00028">
    <property type="entry name" value="Cadherin"/>
    <property type="match status" value="1"/>
</dbReference>
<dbReference type="GO" id="GO:0005576">
    <property type="term" value="C:extracellular region"/>
    <property type="evidence" value="ECO:0007669"/>
    <property type="project" value="UniProtKB-SubCell"/>
</dbReference>
<name>A0A1I1MH35_9RHOB</name>
<comment type="subcellular location">
    <subcellularLocation>
        <location evidence="1">Secreted</location>
    </subcellularLocation>
</comment>
<dbReference type="GO" id="GO:0007156">
    <property type="term" value="P:homophilic cell adhesion via plasma membrane adhesion molecules"/>
    <property type="evidence" value="ECO:0007669"/>
    <property type="project" value="InterPro"/>
</dbReference>
<dbReference type="InterPro" id="IPR033764">
    <property type="entry name" value="Sdr_B"/>
</dbReference>
<evidence type="ECO:0000259" key="4">
    <source>
        <dbReference type="PROSITE" id="PS50268"/>
    </source>
</evidence>
<dbReference type="Pfam" id="PF17210">
    <property type="entry name" value="SdrD_B"/>
    <property type="match status" value="1"/>
</dbReference>